<dbReference type="InterPro" id="IPR008638">
    <property type="entry name" value="FhaB/CdiA-like_TPS"/>
</dbReference>
<sequence length="975" mass="97034">MSARSERRGRVTAALAAMLFAALPGGAEAGALTDGSWGRTPQAFSGQFTIPESVGRRAGSNLFHSFQRFGIEAGESATFTTATPALNNVIARVSGSEPSGLYGTLRLSAASGSRPNFYLINPNGVTVGPGARIDVPAAFHLSTAHELRFADGTVFGAGRGPDSTLTVAAPAAFGFLGAAAAGAVRLLPGARVNAFLDDRDIDITAGSIELDRAAIHTETGVLRLLAAGAEGAAIPVDPRQAAPERSLGGSITLLGSFASTAEGRVAVQAGTLELQFAAITAIPVLQAAGAVDVLVRDALRLQDSRIASHMAFDSAAAGPPVRVRSLGSIAIGGEVGGILTTTSSAAPAGDISVSAASMSVSGQTAIASFTQALGNAGNIAVDVQGPLRMTDSGGVFSQALAGVDAPDLTRFGASGSVQVKAGALTLDGTGATLPPSISSDSTFVATPAGAVTVLVDGPLVLRGGGNITSSATAHPGFAPIATQRAGSVSVKAQSILIDTASDDAFPSGIYSDSLGSMEPGSLAHGPGGPAGRVQVEARDITILGGGPAGISANTSGPGAGGTVSVTAERMLLDGREQWPASISSTTLGAGDGGVVTVQVAERLTMVRGGLIQALSAGTGRGGAITVEARTLLIEGSGPQGLTTGILGTSVGPGAAGDITVRRAEQVSLLRGGVISANAHAEGRSGAIRIETRDLLIDGQGDPLTGIRSRATATSTGKVGQIVVAASGAVLLTDAPQAMTIKNESLEPDLTALTPQSISVSAQRLQMDGASLIASSSGSAPGNAIDVQVREDMIMRNDARILTSAQNGNGGPISVSAQRYLLIRDAQIESSVLGAFNGNGGNIRVSTPVLVLDNGSIQANTAAPRASGGDIRIEVQALLSSGSALRVGGTELIPFDPRGAGSNVIQAAAPEGLSGNIQIASPALDLAGSLKTLDAQVLDVGLIGRDMCGIGYGSSLVRAGRGGLPGSISDAVRPAR</sequence>
<evidence type="ECO:0000313" key="3">
    <source>
        <dbReference type="EMBL" id="NRF67174.1"/>
    </source>
</evidence>
<dbReference type="Proteomes" id="UP000737171">
    <property type="component" value="Unassembled WGS sequence"/>
</dbReference>
<feature type="domain" description="Filamentous haemagglutinin FhaB/tRNA nuclease CdiA-like TPS" evidence="2">
    <location>
        <begin position="35"/>
        <end position="150"/>
    </location>
</feature>
<evidence type="ECO:0000313" key="4">
    <source>
        <dbReference type="Proteomes" id="UP000737171"/>
    </source>
</evidence>
<keyword evidence="1" id="KW-0732">Signal</keyword>
<evidence type="ECO:0000259" key="2">
    <source>
        <dbReference type="SMART" id="SM00912"/>
    </source>
</evidence>
<dbReference type="InterPro" id="IPR012334">
    <property type="entry name" value="Pectin_lyas_fold"/>
</dbReference>
<keyword evidence="4" id="KW-1185">Reference proteome</keyword>
<dbReference type="Gene3D" id="2.160.20.10">
    <property type="entry name" value="Single-stranded right-handed beta-helix, Pectin lyase-like"/>
    <property type="match status" value="3"/>
</dbReference>
<reference evidence="3 4" key="1">
    <citation type="submission" date="2020-05" db="EMBL/GenBank/DDBJ databases">
        <title>Aquincola sp. isolate from soil.</title>
        <authorList>
            <person name="Han J."/>
            <person name="Kim D.-U."/>
        </authorList>
    </citation>
    <scope>NUCLEOTIDE SEQUENCE [LARGE SCALE GENOMIC DNA]</scope>
    <source>
        <strain evidence="3 4">S2</strain>
    </source>
</reference>
<organism evidence="3 4">
    <name type="scientific">Pseudaquabacterium terrae</name>
    <dbReference type="NCBI Taxonomy" id="2732868"/>
    <lineage>
        <taxon>Bacteria</taxon>
        <taxon>Pseudomonadati</taxon>
        <taxon>Pseudomonadota</taxon>
        <taxon>Betaproteobacteria</taxon>
        <taxon>Burkholderiales</taxon>
        <taxon>Sphaerotilaceae</taxon>
        <taxon>Pseudaquabacterium</taxon>
    </lineage>
</organism>
<dbReference type="SUPFAM" id="SSF51126">
    <property type="entry name" value="Pectin lyase-like"/>
    <property type="match status" value="1"/>
</dbReference>
<dbReference type="EMBL" id="JABRWJ010000003">
    <property type="protein sequence ID" value="NRF67174.1"/>
    <property type="molecule type" value="Genomic_DNA"/>
</dbReference>
<name>A0ABX2EEY0_9BURK</name>
<feature type="signal peptide" evidence="1">
    <location>
        <begin position="1"/>
        <end position="29"/>
    </location>
</feature>
<accession>A0ABX2EEY0</accession>
<proteinExistence type="predicted"/>
<dbReference type="SMART" id="SM00912">
    <property type="entry name" value="Haemagg_act"/>
    <property type="match status" value="1"/>
</dbReference>
<evidence type="ECO:0000256" key="1">
    <source>
        <dbReference type="SAM" id="SignalP"/>
    </source>
</evidence>
<dbReference type="NCBIfam" id="TIGR01901">
    <property type="entry name" value="adhes_NPXG"/>
    <property type="match status" value="1"/>
</dbReference>
<dbReference type="Pfam" id="PF05860">
    <property type="entry name" value="TPS"/>
    <property type="match status" value="1"/>
</dbReference>
<feature type="chain" id="PRO_5045342937" evidence="1">
    <location>
        <begin position="30"/>
        <end position="975"/>
    </location>
</feature>
<dbReference type="RefSeq" id="WP_173122310.1">
    <property type="nucleotide sequence ID" value="NZ_JABRWJ010000003.1"/>
</dbReference>
<dbReference type="InterPro" id="IPR011050">
    <property type="entry name" value="Pectin_lyase_fold/virulence"/>
</dbReference>
<protein>
    <submittedName>
        <fullName evidence="3">Filamentous hemagglutinin N-terminal domain-containing protein</fullName>
    </submittedName>
</protein>
<gene>
    <name evidence="3" type="ORF">HLB44_09285</name>
</gene>
<comment type="caution">
    <text evidence="3">The sequence shown here is derived from an EMBL/GenBank/DDBJ whole genome shotgun (WGS) entry which is preliminary data.</text>
</comment>